<proteinExistence type="predicted"/>
<feature type="compositionally biased region" description="Basic and acidic residues" evidence="1">
    <location>
        <begin position="322"/>
        <end position="339"/>
    </location>
</feature>
<evidence type="ECO:0000256" key="1">
    <source>
        <dbReference type="SAM" id="MobiDB-lite"/>
    </source>
</evidence>
<reference evidence="2 3" key="1">
    <citation type="journal article" date="2022" name="Allergy">
        <title>Genome assembly and annotation of Periplaneta americana reveal a comprehensive cockroach allergen profile.</title>
        <authorList>
            <person name="Wang L."/>
            <person name="Xiong Q."/>
            <person name="Saelim N."/>
            <person name="Wang L."/>
            <person name="Nong W."/>
            <person name="Wan A.T."/>
            <person name="Shi M."/>
            <person name="Liu X."/>
            <person name="Cao Q."/>
            <person name="Hui J.H.L."/>
            <person name="Sookrung N."/>
            <person name="Leung T.F."/>
            <person name="Tungtrongchitr A."/>
            <person name="Tsui S.K.W."/>
        </authorList>
    </citation>
    <scope>NUCLEOTIDE SEQUENCE [LARGE SCALE GENOMIC DNA]</scope>
    <source>
        <strain evidence="2">PWHHKU_190912</strain>
    </source>
</reference>
<comment type="caution">
    <text evidence="2">The sequence shown here is derived from an EMBL/GenBank/DDBJ whole genome shotgun (WGS) entry which is preliminary data.</text>
</comment>
<dbReference type="PANTHER" id="PTHR47027:SF20">
    <property type="entry name" value="REVERSE TRANSCRIPTASE-LIKE PROTEIN WITH RNA-DIRECTED DNA POLYMERASE DOMAIN"/>
    <property type="match status" value="1"/>
</dbReference>
<feature type="compositionally biased region" description="Basic and acidic residues" evidence="1">
    <location>
        <begin position="303"/>
        <end position="313"/>
    </location>
</feature>
<feature type="region of interest" description="Disordered" evidence="1">
    <location>
        <begin position="291"/>
        <end position="339"/>
    </location>
</feature>
<dbReference type="EMBL" id="JAJSOF020000005">
    <property type="protein sequence ID" value="KAJ4448404.1"/>
    <property type="molecule type" value="Genomic_DNA"/>
</dbReference>
<evidence type="ECO:0000313" key="2">
    <source>
        <dbReference type="EMBL" id="KAJ4448404.1"/>
    </source>
</evidence>
<dbReference type="PANTHER" id="PTHR47027">
    <property type="entry name" value="REVERSE TRANSCRIPTASE DOMAIN-CONTAINING PROTEIN"/>
    <property type="match status" value="1"/>
</dbReference>
<organism evidence="2 3">
    <name type="scientific">Periplaneta americana</name>
    <name type="common">American cockroach</name>
    <name type="synonym">Blatta americana</name>
    <dbReference type="NCBI Taxonomy" id="6978"/>
    <lineage>
        <taxon>Eukaryota</taxon>
        <taxon>Metazoa</taxon>
        <taxon>Ecdysozoa</taxon>
        <taxon>Arthropoda</taxon>
        <taxon>Hexapoda</taxon>
        <taxon>Insecta</taxon>
        <taxon>Pterygota</taxon>
        <taxon>Neoptera</taxon>
        <taxon>Polyneoptera</taxon>
        <taxon>Dictyoptera</taxon>
        <taxon>Blattodea</taxon>
        <taxon>Blattoidea</taxon>
        <taxon>Blattidae</taxon>
        <taxon>Blattinae</taxon>
        <taxon>Periplaneta</taxon>
    </lineage>
</organism>
<keyword evidence="3" id="KW-1185">Reference proteome</keyword>
<dbReference type="Proteomes" id="UP001148838">
    <property type="component" value="Unassembled WGS sequence"/>
</dbReference>
<gene>
    <name evidence="2" type="ORF">ANN_10420</name>
</gene>
<accession>A0ABQ8TNZ2</accession>
<name>A0ABQ8TNZ2_PERAM</name>
<sequence length="339" mass="39500">MGESRNAYRVLVERPEGKRPLGRPRHRWEDNIKMDWREVGYDDRDWINLAQDRDQWRAYVRAAVNLRVSLGQQNKMMCTYFIVADKCGGGDSFPSAVKKSESYLKTVILPVVLYGCETWTLTLREEHRLRVFENKVLRKIFGAKRDEVTGEWRKLHNTELHALYSSLDIIRNIKSRRLRWSGHVARMGESRNAFRLLVGRPEGKYLWGGRDVDGMDNIKMDLREVGYNDRDWINLAEDRDRWRAYVRAAMNLRDRRAERMGLWDPDFRSKAGGWGGNGGIITGKELRQPSFYRGASRSRKKNAQADHEEKKELAGPLIGKKLPTEEFTGRNGEREKISG</sequence>
<evidence type="ECO:0000313" key="3">
    <source>
        <dbReference type="Proteomes" id="UP001148838"/>
    </source>
</evidence>
<protein>
    <submittedName>
        <fullName evidence="2">Uncharacterized protein</fullName>
    </submittedName>
</protein>